<keyword evidence="4 11" id="KW-0328">Glycosyltransferase</keyword>
<evidence type="ECO:0000256" key="7">
    <source>
        <dbReference type="ARBA" id="ARBA00022968"/>
    </source>
</evidence>
<evidence type="ECO:0000259" key="13">
    <source>
        <dbReference type="Pfam" id="PF00852"/>
    </source>
</evidence>
<keyword evidence="6 11" id="KW-0812">Transmembrane</keyword>
<comment type="subcellular location">
    <subcellularLocation>
        <location evidence="11">Golgi apparatus</location>
        <location evidence="11">Golgi stack membrane</location>
        <topology evidence="11">Single-pass type II membrane protein</topology>
    </subcellularLocation>
    <subcellularLocation>
        <location evidence="1">Membrane</location>
        <topology evidence="1">Single-pass membrane protein</topology>
    </subcellularLocation>
</comment>
<dbReference type="InterPro" id="IPR038577">
    <property type="entry name" value="GT10-like_C_sf"/>
</dbReference>
<dbReference type="InParanoid" id="E4Y1Z5"/>
<evidence type="ECO:0000256" key="1">
    <source>
        <dbReference type="ARBA" id="ARBA00004167"/>
    </source>
</evidence>
<dbReference type="EMBL" id="FN654288">
    <property type="protein sequence ID" value="CBY30928.1"/>
    <property type="molecule type" value="Genomic_DNA"/>
</dbReference>
<dbReference type="Pfam" id="PF00852">
    <property type="entry name" value="Glyco_transf_10"/>
    <property type="match status" value="1"/>
</dbReference>
<feature type="region of interest" description="Disordered" evidence="12">
    <location>
        <begin position="114"/>
        <end position="144"/>
    </location>
</feature>
<evidence type="ECO:0000259" key="14">
    <source>
        <dbReference type="Pfam" id="PF17039"/>
    </source>
</evidence>
<dbReference type="Proteomes" id="UP000001307">
    <property type="component" value="Unassembled WGS sequence"/>
</dbReference>
<feature type="transmembrane region" description="Helical" evidence="11">
    <location>
        <begin position="12"/>
        <end position="33"/>
    </location>
</feature>
<evidence type="ECO:0000256" key="4">
    <source>
        <dbReference type="ARBA" id="ARBA00022676"/>
    </source>
</evidence>
<dbReference type="EC" id="2.4.1.-" evidence="11"/>
<gene>
    <name evidence="15" type="ORF">GSOID_T00016176001</name>
    <name evidence="16" type="ORF">GSOID_T00018875001</name>
</gene>
<evidence type="ECO:0000256" key="3">
    <source>
        <dbReference type="ARBA" id="ARBA00008919"/>
    </source>
</evidence>
<keyword evidence="5 11" id="KW-0808">Transferase</keyword>
<dbReference type="PANTHER" id="PTHR11929:SF145">
    <property type="entry name" value="ALPHA-(1,3)-FUCOSYLTRANSFERASE FUT-1"/>
    <property type="match status" value="1"/>
</dbReference>
<dbReference type="EMBL" id="FN653724">
    <property type="protein sequence ID" value="CBY15889.1"/>
    <property type="molecule type" value="Genomic_DNA"/>
</dbReference>
<organism evidence="15">
    <name type="scientific">Oikopleura dioica</name>
    <name type="common">Tunicate</name>
    <dbReference type="NCBI Taxonomy" id="34765"/>
    <lineage>
        <taxon>Eukaryota</taxon>
        <taxon>Metazoa</taxon>
        <taxon>Chordata</taxon>
        <taxon>Tunicata</taxon>
        <taxon>Appendicularia</taxon>
        <taxon>Copelata</taxon>
        <taxon>Oikopleuridae</taxon>
        <taxon>Oikopleura</taxon>
    </lineage>
</organism>
<evidence type="ECO:0000256" key="8">
    <source>
        <dbReference type="ARBA" id="ARBA00022989"/>
    </source>
</evidence>
<keyword evidence="10" id="KW-0325">Glycoprotein</keyword>
<keyword evidence="11" id="KW-0333">Golgi apparatus</keyword>
<dbReference type="Proteomes" id="UP000011014">
    <property type="component" value="Unassembled WGS sequence"/>
</dbReference>
<dbReference type="UniPathway" id="UPA00378"/>
<dbReference type="AlphaFoldDB" id="E4Y1Z5"/>
<comment type="pathway">
    <text evidence="2">Protein modification; protein glycosylation.</text>
</comment>
<dbReference type="InterPro" id="IPR031481">
    <property type="entry name" value="Glyco_tran_10_N"/>
</dbReference>
<dbReference type="InterPro" id="IPR001503">
    <property type="entry name" value="Glyco_trans_10"/>
</dbReference>
<evidence type="ECO:0000256" key="2">
    <source>
        <dbReference type="ARBA" id="ARBA00004922"/>
    </source>
</evidence>
<dbReference type="PANTHER" id="PTHR11929">
    <property type="entry name" value="ALPHA- 1,3 -FUCOSYLTRANSFERASE"/>
    <property type="match status" value="1"/>
</dbReference>
<dbReference type="SUPFAM" id="SSF53756">
    <property type="entry name" value="UDP-Glycosyltransferase/glycogen phosphorylase"/>
    <property type="match status" value="1"/>
</dbReference>
<accession>E4Y1Z5</accession>
<dbReference type="Gene3D" id="3.40.50.11660">
    <property type="entry name" value="Glycosyl transferase family 10, C-terminal domain"/>
    <property type="match status" value="1"/>
</dbReference>
<keyword evidence="7" id="KW-0735">Signal-anchor</keyword>
<proteinExistence type="inferred from homology"/>
<evidence type="ECO:0000313" key="15">
    <source>
        <dbReference type="EMBL" id="CBY15889.1"/>
    </source>
</evidence>
<dbReference type="OrthoDB" id="427096at2759"/>
<feature type="compositionally biased region" description="Basic and acidic residues" evidence="12">
    <location>
        <begin position="116"/>
        <end position="142"/>
    </location>
</feature>
<comment type="similarity">
    <text evidence="3 11">Belongs to the glycosyltransferase 10 family.</text>
</comment>
<sequence>MSPEFLKKNLGSVSFGLLLFWFLYNLYTGGFLIEDGEKKRSKSEYEFDIDISAMHDRQNSQHNEGILEHDEIIPDYLIPPPPHIPIDFAPIKIAPIGVMPQILAAKPFQKAPIGRKTVEQKTKNKPTDSEPPDDKPYRDPFTHCKQGQKYSDVQPFVNKNWMLELSRDKYSAKEMHEILIRQLSEEEKDDWICKIFGPRLEEQENKEEEVKIAFHYKGNFLEKYLKDVSFDENFEKNKVKGFGHKMCGNCVFTMNDEEADVLIIDNERLLEYRKSFNSSFGRGDTDLDQNLAPPSIKDRNLSQYWVFANYESASKNVENQALLMPEELDGAFNMTYSYRRDSDIVRGFGSRQNILRDFYFDWVTGDSLNQTDIQILAKLIGNKNGLKGKVETQQLHTLWHLSNCNDTLGAAARWRYGKEMIKAGLEVHLKREGACFKNLLDNETRTFDSIVKEANMMKKMRFYLAFVEAFHCTDYVSEKFWRNSLRETLVPGTGFFDD</sequence>
<keyword evidence="9 11" id="KW-0472">Membrane</keyword>
<dbReference type="GO" id="GO:0032580">
    <property type="term" value="C:Golgi cisterna membrane"/>
    <property type="evidence" value="ECO:0007669"/>
    <property type="project" value="UniProtKB-SubCell"/>
</dbReference>
<protein>
    <recommendedName>
        <fullName evidence="11">Fucosyltransferase</fullName>
        <ecNumber evidence="11">2.4.1.-</ecNumber>
    </recommendedName>
</protein>
<evidence type="ECO:0000256" key="10">
    <source>
        <dbReference type="ARBA" id="ARBA00023180"/>
    </source>
</evidence>
<dbReference type="GO" id="GO:0046920">
    <property type="term" value="F:alpha-(1-&gt;3)-fucosyltransferase activity"/>
    <property type="evidence" value="ECO:0007669"/>
    <property type="project" value="TreeGrafter"/>
</dbReference>
<keyword evidence="17" id="KW-1185">Reference proteome</keyword>
<feature type="domain" description="Fucosyltransferase N-terminal" evidence="14">
    <location>
        <begin position="284"/>
        <end position="349"/>
    </location>
</feature>
<evidence type="ECO:0000256" key="9">
    <source>
        <dbReference type="ARBA" id="ARBA00023136"/>
    </source>
</evidence>
<evidence type="ECO:0000313" key="16">
    <source>
        <dbReference type="EMBL" id="CBY30928.1"/>
    </source>
</evidence>
<dbReference type="Pfam" id="PF17039">
    <property type="entry name" value="Glyco_tran_10_N"/>
    <property type="match status" value="1"/>
</dbReference>
<evidence type="ECO:0000256" key="12">
    <source>
        <dbReference type="SAM" id="MobiDB-lite"/>
    </source>
</evidence>
<feature type="domain" description="Fucosyltransferase C-terminal" evidence="13">
    <location>
        <begin position="394"/>
        <end position="491"/>
    </location>
</feature>
<name>E4Y1Z5_OIKDI</name>
<evidence type="ECO:0000256" key="6">
    <source>
        <dbReference type="ARBA" id="ARBA00022692"/>
    </source>
</evidence>
<evidence type="ECO:0000313" key="17">
    <source>
        <dbReference type="Proteomes" id="UP000001307"/>
    </source>
</evidence>
<evidence type="ECO:0000256" key="11">
    <source>
        <dbReference type="RuleBase" id="RU003832"/>
    </source>
</evidence>
<evidence type="ECO:0000256" key="5">
    <source>
        <dbReference type="ARBA" id="ARBA00022679"/>
    </source>
</evidence>
<reference evidence="15" key="1">
    <citation type="journal article" date="2010" name="Science">
        <title>Plasticity of animal genome architecture unmasked by rapid evolution of a pelagic tunicate.</title>
        <authorList>
            <person name="Denoeud F."/>
            <person name="Henriet S."/>
            <person name="Mungpakdee S."/>
            <person name="Aury J.M."/>
            <person name="Da Silva C."/>
            <person name="Brinkmann H."/>
            <person name="Mikhaleva J."/>
            <person name="Olsen L.C."/>
            <person name="Jubin C."/>
            <person name="Canestro C."/>
            <person name="Bouquet J.M."/>
            <person name="Danks G."/>
            <person name="Poulain J."/>
            <person name="Campsteijn C."/>
            <person name="Adamski M."/>
            <person name="Cross I."/>
            <person name="Yadetie F."/>
            <person name="Muffato M."/>
            <person name="Louis A."/>
            <person name="Butcher S."/>
            <person name="Tsagkogeorga G."/>
            <person name="Konrad A."/>
            <person name="Singh S."/>
            <person name="Jensen M.F."/>
            <person name="Cong E.H."/>
            <person name="Eikeseth-Otteraa H."/>
            <person name="Noel B."/>
            <person name="Anthouard V."/>
            <person name="Porcel B.M."/>
            <person name="Kachouri-Lafond R."/>
            <person name="Nishino A."/>
            <person name="Ugolini M."/>
            <person name="Chourrout P."/>
            <person name="Nishida H."/>
            <person name="Aasland R."/>
            <person name="Huzurbazar S."/>
            <person name="Westhof E."/>
            <person name="Delsuc F."/>
            <person name="Lehrach H."/>
            <person name="Reinhardt R."/>
            <person name="Weissenbach J."/>
            <person name="Roy S.W."/>
            <person name="Artiguenave F."/>
            <person name="Postlethwait J.H."/>
            <person name="Manak J.R."/>
            <person name="Thompson E.M."/>
            <person name="Jaillon O."/>
            <person name="Du Pasquier L."/>
            <person name="Boudinot P."/>
            <person name="Liberles D.A."/>
            <person name="Volff J.N."/>
            <person name="Philippe H."/>
            <person name="Lenhard B."/>
            <person name="Roest Crollius H."/>
            <person name="Wincker P."/>
            <person name="Chourrout D."/>
        </authorList>
    </citation>
    <scope>NUCLEOTIDE SEQUENCE [LARGE SCALE GENOMIC DNA]</scope>
</reference>
<dbReference type="InterPro" id="IPR055270">
    <property type="entry name" value="Glyco_tran_10_C"/>
</dbReference>
<keyword evidence="8 11" id="KW-1133">Transmembrane helix</keyword>